<dbReference type="EMBL" id="JBDFQZ010000014">
    <property type="protein sequence ID" value="KAK9666667.1"/>
    <property type="molecule type" value="Genomic_DNA"/>
</dbReference>
<protein>
    <submittedName>
        <fullName evidence="2">Uncharacterized protein</fullName>
    </submittedName>
</protein>
<dbReference type="Proteomes" id="UP001443914">
    <property type="component" value="Unassembled WGS sequence"/>
</dbReference>
<comment type="caution">
    <text evidence="2">The sequence shown here is derived from an EMBL/GenBank/DDBJ whole genome shotgun (WGS) entry which is preliminary data.</text>
</comment>
<gene>
    <name evidence="2" type="ORF">RND81_14G202200</name>
</gene>
<feature type="compositionally biased region" description="Acidic residues" evidence="1">
    <location>
        <begin position="119"/>
        <end position="132"/>
    </location>
</feature>
<sequence>MRTLMSCRSCRGRNPEILRRTRIPTMFISWAWKVRIQTIILGNRIRNQSRIFTFEINQRNPHTSSPENPNFEIHDCDWEFVPNSDEHHQSSTHSSSAGDFDGVIRSDYFSLDSGRNEVEGSDGDGDGDEVGSDDPNWVDPNFWVWFVLEMKEEEAFKGVTIEVRINKRVKRSKIKKVSRNKKVAVNCNRRAN</sequence>
<accession>A0AAW1GYB7</accession>
<keyword evidence="3" id="KW-1185">Reference proteome</keyword>
<proteinExistence type="predicted"/>
<name>A0AAW1GYB7_SAPOF</name>
<evidence type="ECO:0000313" key="2">
    <source>
        <dbReference type="EMBL" id="KAK9666667.1"/>
    </source>
</evidence>
<dbReference type="AlphaFoldDB" id="A0AAW1GYB7"/>
<reference evidence="2" key="1">
    <citation type="submission" date="2024-03" db="EMBL/GenBank/DDBJ databases">
        <title>WGS assembly of Saponaria officinalis var. Norfolk2.</title>
        <authorList>
            <person name="Jenkins J."/>
            <person name="Shu S."/>
            <person name="Grimwood J."/>
            <person name="Barry K."/>
            <person name="Goodstein D."/>
            <person name="Schmutz J."/>
            <person name="Leebens-Mack J."/>
            <person name="Osbourn A."/>
        </authorList>
    </citation>
    <scope>NUCLEOTIDE SEQUENCE [LARGE SCALE GENOMIC DNA]</scope>
    <source>
        <strain evidence="2">JIC</strain>
    </source>
</reference>
<evidence type="ECO:0000313" key="3">
    <source>
        <dbReference type="Proteomes" id="UP001443914"/>
    </source>
</evidence>
<organism evidence="2 3">
    <name type="scientific">Saponaria officinalis</name>
    <name type="common">Common soapwort</name>
    <name type="synonym">Lychnis saponaria</name>
    <dbReference type="NCBI Taxonomy" id="3572"/>
    <lineage>
        <taxon>Eukaryota</taxon>
        <taxon>Viridiplantae</taxon>
        <taxon>Streptophyta</taxon>
        <taxon>Embryophyta</taxon>
        <taxon>Tracheophyta</taxon>
        <taxon>Spermatophyta</taxon>
        <taxon>Magnoliopsida</taxon>
        <taxon>eudicotyledons</taxon>
        <taxon>Gunneridae</taxon>
        <taxon>Pentapetalae</taxon>
        <taxon>Caryophyllales</taxon>
        <taxon>Caryophyllaceae</taxon>
        <taxon>Caryophylleae</taxon>
        <taxon>Saponaria</taxon>
    </lineage>
</organism>
<feature type="region of interest" description="Disordered" evidence="1">
    <location>
        <begin position="114"/>
        <end position="135"/>
    </location>
</feature>
<evidence type="ECO:0000256" key="1">
    <source>
        <dbReference type="SAM" id="MobiDB-lite"/>
    </source>
</evidence>